<dbReference type="EMBL" id="LGTL01000004">
    <property type="protein sequence ID" value="KPA82839.1"/>
    <property type="molecule type" value="Genomic_DNA"/>
</dbReference>
<evidence type="ECO:0000256" key="6">
    <source>
        <dbReference type="ARBA" id="ARBA00023136"/>
    </source>
</evidence>
<keyword evidence="3" id="KW-0813">Transport</keyword>
<dbReference type="InterPro" id="IPR036259">
    <property type="entry name" value="MFS_trans_sf"/>
</dbReference>
<name>A0A0M9G5W4_LEPPY</name>
<gene>
    <name evidence="9" type="ORF">ABB37_02616</name>
</gene>
<proteinExistence type="inferred from homology"/>
<dbReference type="PANTHER" id="PTHR31585">
    <property type="entry name" value="FOLATE-BIOPTERIN TRANSPORTER 1, CHLOROPLASTIC"/>
    <property type="match status" value="1"/>
</dbReference>
<keyword evidence="10" id="KW-1185">Reference proteome</keyword>
<dbReference type="RefSeq" id="XP_015661279.1">
    <property type="nucleotide sequence ID" value="XM_015799677.1"/>
</dbReference>
<evidence type="ECO:0000256" key="2">
    <source>
        <dbReference type="ARBA" id="ARBA00007015"/>
    </source>
</evidence>
<dbReference type="RefSeq" id="XP_015661278.1">
    <property type="nucleotide sequence ID" value="XM_015799676.1"/>
</dbReference>
<dbReference type="SUPFAM" id="SSF103473">
    <property type="entry name" value="MFS general substrate transporter"/>
    <property type="match status" value="1"/>
</dbReference>
<keyword evidence="4 8" id="KW-0812">Transmembrane</keyword>
<reference evidence="9 10" key="1">
    <citation type="submission" date="2015-07" db="EMBL/GenBank/DDBJ databases">
        <title>High-quality genome of monoxenous trypanosomatid Leptomonas pyrrhocoris.</title>
        <authorList>
            <person name="Flegontov P."/>
            <person name="Butenko A."/>
            <person name="Firsov S."/>
            <person name="Vlcek C."/>
            <person name="Logacheva M.D."/>
            <person name="Field M."/>
            <person name="Filatov D."/>
            <person name="Flegontova O."/>
            <person name="Gerasimov E."/>
            <person name="Jackson A.P."/>
            <person name="Kelly S."/>
            <person name="Opperdoes F."/>
            <person name="O'Reilly A."/>
            <person name="Votypka J."/>
            <person name="Yurchenko V."/>
            <person name="Lukes J."/>
        </authorList>
    </citation>
    <scope>NUCLEOTIDE SEQUENCE [LARGE SCALE GENOMIC DNA]</scope>
    <source>
        <strain evidence="9">H10</strain>
    </source>
</reference>
<feature type="transmembrane region" description="Helical" evidence="8">
    <location>
        <begin position="132"/>
        <end position="152"/>
    </location>
</feature>
<dbReference type="Proteomes" id="UP000037923">
    <property type="component" value="Unassembled WGS sequence"/>
</dbReference>
<feature type="compositionally biased region" description="Basic and acidic residues" evidence="7">
    <location>
        <begin position="307"/>
        <end position="319"/>
    </location>
</feature>
<dbReference type="GO" id="GO:0016020">
    <property type="term" value="C:membrane"/>
    <property type="evidence" value="ECO:0007669"/>
    <property type="project" value="UniProtKB-SubCell"/>
</dbReference>
<keyword evidence="6 8" id="KW-0472">Membrane</keyword>
<feature type="compositionally biased region" description="Polar residues" evidence="7">
    <location>
        <begin position="293"/>
        <end position="306"/>
    </location>
</feature>
<sequence>MASQGYATDDVQERPTAGMAGIDDEYCPHYFHPGARRLFAVLPFAERIPLFGEAARPYGPGRVGSLAIYYFFGKGIASNIMTYARQPLFMKRYSIDGTRYQRLSSISGMGWSIKAFTAMLCDTLALCGYTKRWYMFGSAVLGAVFALVLGLLPAKESSANIACAFVFLTSHSNANMDILSEGLYSRLMRRQPRAGAALVSSIWWFIMVGVIIAASIQGPLSDGGKAQIGIFVSAALLLLCGPIFLFNLYEERPNRVERWEDALAIEAEVRMELGEDVSSEQARLRARLGKAHSLSNSDTEPISSQAKDMHPELGHTEQG</sequence>
<dbReference type="PANTHER" id="PTHR31585:SF51">
    <property type="entry name" value="TRANSPORTER, PUTATIVE-RELATED"/>
    <property type="match status" value="1"/>
</dbReference>
<dbReference type="OrthoDB" id="251548at2759"/>
<evidence type="ECO:0000313" key="9">
    <source>
        <dbReference type="EMBL" id="KPA82839.1"/>
    </source>
</evidence>
<comment type="subcellular location">
    <subcellularLocation>
        <location evidence="1">Membrane</location>
        <topology evidence="1">Multi-pass membrane protein</topology>
    </subcellularLocation>
</comment>
<dbReference type="Pfam" id="PF03092">
    <property type="entry name" value="BT1"/>
    <property type="match status" value="1"/>
</dbReference>
<evidence type="ECO:0000256" key="4">
    <source>
        <dbReference type="ARBA" id="ARBA00022692"/>
    </source>
</evidence>
<feature type="transmembrane region" description="Helical" evidence="8">
    <location>
        <begin position="228"/>
        <end position="249"/>
    </location>
</feature>
<dbReference type="Gene3D" id="1.20.1250.20">
    <property type="entry name" value="MFS general substrate transporter like domains"/>
    <property type="match status" value="1"/>
</dbReference>
<comment type="caution">
    <text evidence="9">The sequence shown here is derived from an EMBL/GenBank/DDBJ whole genome shotgun (WGS) entry which is preliminary data.</text>
</comment>
<evidence type="ECO:0000256" key="7">
    <source>
        <dbReference type="SAM" id="MobiDB-lite"/>
    </source>
</evidence>
<accession>A0A0M9G5W4</accession>
<dbReference type="VEuPathDB" id="TriTrypDB:LpyrH10_04_1660"/>
<protein>
    <submittedName>
        <fullName evidence="9">Putative folate/biopterin transporter</fullName>
    </submittedName>
</protein>
<dbReference type="AlphaFoldDB" id="A0A0M9G5W4"/>
<comment type="similarity">
    <text evidence="2">Belongs to the major facilitator superfamily. Folate-biopterin transporter (TC 2.A.71) family.</text>
</comment>
<keyword evidence="5 8" id="KW-1133">Transmembrane helix</keyword>
<feature type="transmembrane region" description="Helical" evidence="8">
    <location>
        <begin position="194"/>
        <end position="216"/>
    </location>
</feature>
<evidence type="ECO:0000313" key="10">
    <source>
        <dbReference type="Proteomes" id="UP000037923"/>
    </source>
</evidence>
<evidence type="ECO:0000256" key="8">
    <source>
        <dbReference type="SAM" id="Phobius"/>
    </source>
</evidence>
<evidence type="ECO:0000256" key="1">
    <source>
        <dbReference type="ARBA" id="ARBA00004141"/>
    </source>
</evidence>
<dbReference type="GeneID" id="26902907"/>
<organism evidence="9 10">
    <name type="scientific">Leptomonas pyrrhocoris</name>
    <name type="common">Firebug parasite</name>
    <dbReference type="NCBI Taxonomy" id="157538"/>
    <lineage>
        <taxon>Eukaryota</taxon>
        <taxon>Discoba</taxon>
        <taxon>Euglenozoa</taxon>
        <taxon>Kinetoplastea</taxon>
        <taxon>Metakinetoplastina</taxon>
        <taxon>Trypanosomatida</taxon>
        <taxon>Trypanosomatidae</taxon>
        <taxon>Leishmaniinae</taxon>
        <taxon>Leptomonas</taxon>
    </lineage>
</organism>
<feature type="region of interest" description="Disordered" evidence="7">
    <location>
        <begin position="288"/>
        <end position="319"/>
    </location>
</feature>
<dbReference type="InterPro" id="IPR039309">
    <property type="entry name" value="BT1"/>
</dbReference>
<dbReference type="EMBL" id="LGTL01000004">
    <property type="protein sequence ID" value="KPA82840.1"/>
    <property type="molecule type" value="Genomic_DNA"/>
</dbReference>
<evidence type="ECO:0000256" key="5">
    <source>
        <dbReference type="ARBA" id="ARBA00022989"/>
    </source>
</evidence>
<evidence type="ECO:0000256" key="3">
    <source>
        <dbReference type="ARBA" id="ARBA00022448"/>
    </source>
</evidence>